<organism evidence="1 2">
    <name type="scientific">Trichonephila clavata</name>
    <name type="common">Joro spider</name>
    <name type="synonym">Nephila clavata</name>
    <dbReference type="NCBI Taxonomy" id="2740835"/>
    <lineage>
        <taxon>Eukaryota</taxon>
        <taxon>Metazoa</taxon>
        <taxon>Ecdysozoa</taxon>
        <taxon>Arthropoda</taxon>
        <taxon>Chelicerata</taxon>
        <taxon>Arachnida</taxon>
        <taxon>Araneae</taxon>
        <taxon>Araneomorphae</taxon>
        <taxon>Entelegynae</taxon>
        <taxon>Araneoidea</taxon>
        <taxon>Nephilidae</taxon>
        <taxon>Trichonephila</taxon>
    </lineage>
</organism>
<proteinExistence type="predicted"/>
<protein>
    <submittedName>
        <fullName evidence="1">Uncharacterized protein</fullName>
    </submittedName>
</protein>
<reference evidence="1" key="1">
    <citation type="submission" date="2020-07" db="EMBL/GenBank/DDBJ databases">
        <title>Multicomponent nature underlies the extraordinary mechanical properties of spider dragline silk.</title>
        <authorList>
            <person name="Kono N."/>
            <person name="Nakamura H."/>
            <person name="Mori M."/>
            <person name="Yoshida Y."/>
            <person name="Ohtoshi R."/>
            <person name="Malay A.D."/>
            <person name="Moran D.A.P."/>
            <person name="Tomita M."/>
            <person name="Numata K."/>
            <person name="Arakawa K."/>
        </authorList>
    </citation>
    <scope>NUCLEOTIDE SEQUENCE</scope>
</reference>
<dbReference type="EMBL" id="BMAO01032167">
    <property type="protein sequence ID" value="GFQ80288.1"/>
    <property type="molecule type" value="Genomic_DNA"/>
</dbReference>
<keyword evidence="2" id="KW-1185">Reference proteome</keyword>
<dbReference type="Proteomes" id="UP000887116">
    <property type="component" value="Unassembled WGS sequence"/>
</dbReference>
<gene>
    <name evidence="1" type="ORF">TNCT_162081</name>
</gene>
<evidence type="ECO:0000313" key="2">
    <source>
        <dbReference type="Proteomes" id="UP000887116"/>
    </source>
</evidence>
<dbReference type="AlphaFoldDB" id="A0A8X6FHG7"/>
<name>A0A8X6FHG7_TRICU</name>
<comment type="caution">
    <text evidence="1">The sequence shown here is derived from an EMBL/GenBank/DDBJ whole genome shotgun (WGS) entry which is preliminary data.</text>
</comment>
<accession>A0A8X6FHG7</accession>
<evidence type="ECO:0000313" key="1">
    <source>
        <dbReference type="EMBL" id="GFQ80288.1"/>
    </source>
</evidence>
<sequence>MFNEIQWNTKLQFRAYASAGNMLSQWLTTRCAVGRAVIPIVMLFTVNVVYESDHYSFATAQRHHLSEDQKHGINGRIEKRQMQMKVAQDLNNP</sequence>